<dbReference type="Gene3D" id="3.10.620.30">
    <property type="match status" value="1"/>
</dbReference>
<evidence type="ECO:0000259" key="1">
    <source>
        <dbReference type="Pfam" id="PF01841"/>
    </source>
</evidence>
<reference evidence="3" key="1">
    <citation type="submission" date="2017-06" db="EMBL/GenBank/DDBJ databases">
        <authorList>
            <person name="Varghese N."/>
            <person name="Submissions S."/>
        </authorList>
    </citation>
    <scope>NUCLEOTIDE SEQUENCE [LARGE SCALE GENOMIC DNA]</scope>
    <source>
        <strain evidence="3">DSM 27993</strain>
    </source>
</reference>
<dbReference type="RefSeq" id="WP_089379077.1">
    <property type="nucleotide sequence ID" value="NZ_FZNX01000005.1"/>
</dbReference>
<dbReference type="InterPro" id="IPR002931">
    <property type="entry name" value="Transglutaminase-like"/>
</dbReference>
<sequence length="668" mass="76849">MKNILITIVILFTINICNAQDYKFGKVSKEELEEKFYPLDSSANTAILYRNRRTYYSYSDGWVLNTKVHERIKIYNKQGYDWATKKIKLYADSDEEKVSIKAVTYNLENNKIEKTKLKNSEFFFENINKYWSHKKFTMPNLKEGCVIEWEYTIRSPFIWRIDDMVFQDKIPIKNLVSEVEIPEFFVFKNQTKGHFPININKSTKHSSITINSKERSGGGRMGVTKTTFSQSKIDFISNTTKCIVNDVPAIIEEPYTNNIENYITSLKFEISAYRPKNGVPKIYNTSWEDVTKTINNSDNFGSQLDKKSYFKEDLLAATSLDSTLTEKIGRVFQFVKSKIKWNKYNSKYTQDGVRKAYKDGVGNVAEINLSLVAMLREVGVEANPILVSTRDHGIPLFPTSDGFNYVIAGIETENSVILLDATEQYSTPNVLPLRALNWQGRLIRENGSSTWVDLMPSKPAELMSLLSVSINEEGLIEGAEQTKYTNLKALNYRNTYLKIEDEEEVLTKLEEEKLGIEIFDYKINNKIEIGKPIIEVLKFSSEELTEVVGNKMYLNPLLFNSTTENPFKLEKREFPIDFGSPLLYNYRVSIRIPEGYSVESLPEKLAIGLPDNYGVYKFGTSINGNMISVYSSLQIKKAIYPAKYYAEIKGFYKMIVEKNVEQIVLNKI</sequence>
<dbReference type="Gene3D" id="2.60.120.1130">
    <property type="match status" value="1"/>
</dbReference>
<gene>
    <name evidence="2" type="ORF">SAMN04488111_2796</name>
</gene>
<feature type="domain" description="Transglutaminase-like" evidence="1">
    <location>
        <begin position="320"/>
        <end position="392"/>
    </location>
</feature>
<dbReference type="Proteomes" id="UP000198412">
    <property type="component" value="Unassembled WGS sequence"/>
</dbReference>
<evidence type="ECO:0000313" key="3">
    <source>
        <dbReference type="Proteomes" id="UP000198412"/>
    </source>
</evidence>
<organism evidence="2 3">
    <name type="scientific">Lutibacter flavus</name>
    <dbReference type="NCBI Taxonomy" id="691689"/>
    <lineage>
        <taxon>Bacteria</taxon>
        <taxon>Pseudomonadati</taxon>
        <taxon>Bacteroidota</taxon>
        <taxon>Flavobacteriia</taxon>
        <taxon>Flavobacteriales</taxon>
        <taxon>Flavobacteriaceae</taxon>
        <taxon>Lutibacter</taxon>
    </lineage>
</organism>
<accession>A0A238YSU1</accession>
<proteinExistence type="predicted"/>
<dbReference type="Gene3D" id="2.60.40.3140">
    <property type="match status" value="1"/>
</dbReference>
<dbReference type="Pfam" id="PF01841">
    <property type="entry name" value="Transglut_core"/>
    <property type="match status" value="1"/>
</dbReference>
<protein>
    <submittedName>
        <fullName evidence="2">Transglutaminase-like superfamily protein</fullName>
    </submittedName>
</protein>
<evidence type="ECO:0000313" key="2">
    <source>
        <dbReference type="EMBL" id="SNR74197.1"/>
    </source>
</evidence>
<dbReference type="AlphaFoldDB" id="A0A238YSU1"/>
<dbReference type="EMBL" id="FZNX01000005">
    <property type="protein sequence ID" value="SNR74197.1"/>
    <property type="molecule type" value="Genomic_DNA"/>
</dbReference>
<keyword evidence="3" id="KW-1185">Reference proteome</keyword>
<dbReference type="OrthoDB" id="98874at2"/>
<name>A0A238YSU1_9FLAO</name>